<dbReference type="InterPro" id="IPR029068">
    <property type="entry name" value="Glyas_Bleomycin-R_OHBP_Dase"/>
</dbReference>
<dbReference type="Gene3D" id="3.10.180.10">
    <property type="entry name" value="2,3-Dihydroxybiphenyl 1,2-Dioxygenase, domain 1"/>
    <property type="match status" value="1"/>
</dbReference>
<keyword evidence="2" id="KW-0456">Lyase</keyword>
<dbReference type="Pfam" id="PF12681">
    <property type="entry name" value="Glyoxalase_2"/>
    <property type="match status" value="1"/>
</dbReference>
<proteinExistence type="predicted"/>
<dbReference type="RefSeq" id="WP_132247896.1">
    <property type="nucleotide sequence ID" value="NZ_SLWV01000037.1"/>
</dbReference>
<protein>
    <submittedName>
        <fullName evidence="2">Catechol 2,3-dioxygenase-like lactoylglutathione lyase family enzyme</fullName>
    </submittedName>
</protein>
<evidence type="ECO:0000259" key="1">
    <source>
        <dbReference type="Pfam" id="PF12681"/>
    </source>
</evidence>
<keyword evidence="2" id="KW-0560">Oxidoreductase</keyword>
<name>A0A4V2S9R4_9FIRM</name>
<dbReference type="Proteomes" id="UP000294919">
    <property type="component" value="Unassembled WGS sequence"/>
</dbReference>
<dbReference type="InterPro" id="IPR025870">
    <property type="entry name" value="Glyoxalase-like_dom"/>
</dbReference>
<dbReference type="GO" id="GO:0016829">
    <property type="term" value="F:lyase activity"/>
    <property type="evidence" value="ECO:0007669"/>
    <property type="project" value="UniProtKB-KW"/>
</dbReference>
<feature type="domain" description="Glyoxalase-like" evidence="1">
    <location>
        <begin position="6"/>
        <end position="121"/>
    </location>
</feature>
<gene>
    <name evidence="2" type="ORF">EV214_1372</name>
</gene>
<evidence type="ECO:0000313" key="2">
    <source>
        <dbReference type="EMBL" id="TCO68910.1"/>
    </source>
</evidence>
<accession>A0A4V2S9R4</accession>
<comment type="caution">
    <text evidence="2">The sequence shown here is derived from an EMBL/GenBank/DDBJ whole genome shotgun (WGS) entry which is preliminary data.</text>
</comment>
<dbReference type="EMBL" id="SLWV01000037">
    <property type="protein sequence ID" value="TCO68910.1"/>
    <property type="molecule type" value="Genomic_DNA"/>
</dbReference>
<dbReference type="AlphaFoldDB" id="A0A4V2S9R4"/>
<dbReference type="SUPFAM" id="SSF54593">
    <property type="entry name" value="Glyoxalase/Bleomycin resistance protein/Dihydroxybiphenyl dioxygenase"/>
    <property type="match status" value="1"/>
</dbReference>
<keyword evidence="2" id="KW-0223">Dioxygenase</keyword>
<organism evidence="2 3">
    <name type="scientific">Marinisporobacter balticus</name>
    <dbReference type="NCBI Taxonomy" id="2018667"/>
    <lineage>
        <taxon>Bacteria</taxon>
        <taxon>Bacillati</taxon>
        <taxon>Bacillota</taxon>
        <taxon>Clostridia</taxon>
        <taxon>Peptostreptococcales</taxon>
        <taxon>Thermotaleaceae</taxon>
        <taxon>Marinisporobacter</taxon>
    </lineage>
</organism>
<evidence type="ECO:0000313" key="3">
    <source>
        <dbReference type="Proteomes" id="UP000294919"/>
    </source>
</evidence>
<reference evidence="2 3" key="1">
    <citation type="submission" date="2019-03" db="EMBL/GenBank/DDBJ databases">
        <title>Genomic Encyclopedia of Type Strains, Phase IV (KMG-IV): sequencing the most valuable type-strain genomes for metagenomic binning, comparative biology and taxonomic classification.</title>
        <authorList>
            <person name="Goeker M."/>
        </authorList>
    </citation>
    <scope>NUCLEOTIDE SEQUENCE [LARGE SCALE GENOMIC DNA]</scope>
    <source>
        <strain evidence="2 3">DSM 102940</strain>
    </source>
</reference>
<dbReference type="OrthoDB" id="9815599at2"/>
<keyword evidence="3" id="KW-1185">Reference proteome</keyword>
<sequence length="152" mass="17663">MEYGGSLLTVKDVDVSKAFYVNVLEQKIVFDMGEHVTFEGGFSIQQDYSKLIGLSENDILQKAHNFQLYFEVTDLDNWNLQLKNISSIEFLHDIKEYAWGQRSIRLYDPDMHIIEVAESIESVIKRFLKQGLSVEETAERTMFPIDFVKKCL</sequence>
<dbReference type="GO" id="GO:0051213">
    <property type="term" value="F:dioxygenase activity"/>
    <property type="evidence" value="ECO:0007669"/>
    <property type="project" value="UniProtKB-KW"/>
</dbReference>